<proteinExistence type="predicted"/>
<evidence type="ECO:0000313" key="2">
    <source>
        <dbReference type="Proteomes" id="UP000814243"/>
    </source>
</evidence>
<reference evidence="1" key="1">
    <citation type="journal article" date="2021" name="G3 (Bethesda)">
        <title>Genome and transcriptome analysis of the beet armyworm Spodoptera exigua reveals targets for pest control. .</title>
        <authorList>
            <person name="Simon S."/>
            <person name="Breeschoten T."/>
            <person name="Jansen H.J."/>
            <person name="Dirks R.P."/>
            <person name="Schranz M.E."/>
            <person name="Ros V.I.D."/>
        </authorList>
    </citation>
    <scope>NUCLEOTIDE SEQUENCE</scope>
    <source>
        <strain evidence="1">TB_SE_WUR_2020</strain>
    </source>
</reference>
<evidence type="ECO:0000313" key="1">
    <source>
        <dbReference type="EMBL" id="KAH9638532.1"/>
    </source>
</evidence>
<sequence length="148" mass="16254">MRVEDRGDVGVVDSSEVTTSVSESNKKYFKTATVNGSSVTAFIDFGSECSMIRLSVFRKIGSCYNVNKLPVLRGFGNSSVQCVGKQIVQIVIDNVEANLELPIVPDDVMHVPLLVGQTFTEQPHVIIRRTSDSLERTMGGIVPTYQQK</sequence>
<dbReference type="SUPFAM" id="SSF50630">
    <property type="entry name" value="Acid proteases"/>
    <property type="match status" value="1"/>
</dbReference>
<dbReference type="EMBL" id="JACEFF010000389">
    <property type="protein sequence ID" value="KAH9638532.1"/>
    <property type="molecule type" value="Genomic_DNA"/>
</dbReference>
<dbReference type="Proteomes" id="UP000814243">
    <property type="component" value="Unassembled WGS sequence"/>
</dbReference>
<organism evidence="1 2">
    <name type="scientific">Spodoptera exigua</name>
    <name type="common">Beet armyworm</name>
    <name type="synonym">Noctua fulgens</name>
    <dbReference type="NCBI Taxonomy" id="7107"/>
    <lineage>
        <taxon>Eukaryota</taxon>
        <taxon>Metazoa</taxon>
        <taxon>Ecdysozoa</taxon>
        <taxon>Arthropoda</taxon>
        <taxon>Hexapoda</taxon>
        <taxon>Insecta</taxon>
        <taxon>Pterygota</taxon>
        <taxon>Neoptera</taxon>
        <taxon>Endopterygota</taxon>
        <taxon>Lepidoptera</taxon>
        <taxon>Glossata</taxon>
        <taxon>Ditrysia</taxon>
        <taxon>Noctuoidea</taxon>
        <taxon>Noctuidae</taxon>
        <taxon>Amphipyrinae</taxon>
        <taxon>Spodoptera</taxon>
    </lineage>
</organism>
<comment type="caution">
    <text evidence="1">The sequence shown here is derived from an EMBL/GenBank/DDBJ whole genome shotgun (WGS) entry which is preliminary data.</text>
</comment>
<accession>A0A922MKS8</accession>
<protein>
    <submittedName>
        <fullName evidence="1">Uncharacterized protein</fullName>
    </submittedName>
</protein>
<dbReference type="AlphaFoldDB" id="A0A922MKS8"/>
<gene>
    <name evidence="1" type="ORF">HF086_006474</name>
</gene>
<name>A0A922MKS8_SPOEX</name>
<dbReference type="InterPro" id="IPR021109">
    <property type="entry name" value="Peptidase_aspartic_dom_sf"/>
</dbReference>
<dbReference type="Gene3D" id="2.40.70.10">
    <property type="entry name" value="Acid Proteases"/>
    <property type="match status" value="1"/>
</dbReference>